<organism evidence="1">
    <name type="scientific">Oryza sativa</name>
    <name type="common">Rice</name>
    <dbReference type="NCBI Taxonomy" id="4530"/>
    <lineage>
        <taxon>Eukaryota</taxon>
        <taxon>Viridiplantae</taxon>
        <taxon>Streptophyta</taxon>
        <taxon>Embryophyta</taxon>
        <taxon>Tracheophyta</taxon>
        <taxon>Spermatophyta</taxon>
        <taxon>Magnoliopsida</taxon>
        <taxon>Liliopsida</taxon>
        <taxon>Poales</taxon>
        <taxon>Poaceae</taxon>
        <taxon>BOP clade</taxon>
        <taxon>Oryzoideae</taxon>
        <taxon>Oryzeae</taxon>
        <taxon>Oryzinae</taxon>
        <taxon>Oryza</taxon>
    </lineage>
</organism>
<accession>A0A411LC83</accession>
<dbReference type="AlphaFoldDB" id="A0A411LC83"/>
<evidence type="ECO:0000313" key="1">
    <source>
        <dbReference type="EMBL" id="QBE89922.1"/>
    </source>
</evidence>
<dbReference type="EMBL" id="MH665664">
    <property type="protein sequence ID" value="QBE89922.1"/>
    <property type="molecule type" value="Genomic_DNA"/>
</dbReference>
<name>A0A411LC83_ORYSA</name>
<proteinExistence type="predicted"/>
<gene>
    <name evidence="1" type="primary">orf161</name>
</gene>
<keyword evidence="1" id="KW-0496">Mitochondrion</keyword>
<reference evidence="1" key="1">
    <citation type="journal article" date="2019" name="Mitochondrial DNA Part B Resour">
        <title>The complete mitochondrial genome of upland rice (Oryza sativa) in southwest of China.</title>
        <authorList>
            <person name="Xu J."/>
            <person name="Yang J."/>
        </authorList>
    </citation>
    <scope>NUCLEOTIDE SEQUENCE</scope>
</reference>
<geneLocation type="mitochondrion" evidence="1"/>
<sequence length="161" mass="18748">MLYGRMLRRIIRTMRFYFYGFHFGEGSNLRLLKRFMSHGKSLGLSYLSAAFGLPLHSTSDTGEDVRLIHLLNFRGEKRLPVHELLQSIENPYRLSISVIDGCRSGVLRTRGTCMQTGEEEENLECRLLRHNQGPLAQIETLNPRCDVHLFHFIISWKKRIN</sequence>
<protein>
    <submittedName>
        <fullName evidence="1">Uncharacterized protein</fullName>
    </submittedName>
</protein>